<organism evidence="1 2">
    <name type="scientific">Rubripirellula obstinata</name>
    <dbReference type="NCBI Taxonomy" id="406547"/>
    <lineage>
        <taxon>Bacteria</taxon>
        <taxon>Pseudomonadati</taxon>
        <taxon>Planctomycetota</taxon>
        <taxon>Planctomycetia</taxon>
        <taxon>Pirellulales</taxon>
        <taxon>Pirellulaceae</taxon>
        <taxon>Rubripirellula</taxon>
    </lineage>
</organism>
<keyword evidence="2" id="KW-1185">Reference proteome</keyword>
<dbReference type="Proteomes" id="UP000322699">
    <property type="component" value="Unassembled WGS sequence"/>
</dbReference>
<protein>
    <submittedName>
        <fullName evidence="1">Uncharacterized protein</fullName>
    </submittedName>
</protein>
<reference evidence="1 2" key="1">
    <citation type="submission" date="2019-08" db="EMBL/GenBank/DDBJ databases">
        <title>Deep-cultivation of Planctomycetes and their phenomic and genomic characterization uncovers novel biology.</title>
        <authorList>
            <person name="Wiegand S."/>
            <person name="Jogler M."/>
            <person name="Boedeker C."/>
            <person name="Pinto D."/>
            <person name="Vollmers J."/>
            <person name="Rivas-Marin E."/>
            <person name="Kohn T."/>
            <person name="Peeters S.H."/>
            <person name="Heuer A."/>
            <person name="Rast P."/>
            <person name="Oberbeckmann S."/>
            <person name="Bunk B."/>
            <person name="Jeske O."/>
            <person name="Meyerdierks A."/>
            <person name="Storesund J.E."/>
            <person name="Kallscheuer N."/>
            <person name="Luecker S."/>
            <person name="Lage O.M."/>
            <person name="Pohl T."/>
            <person name="Merkel B.J."/>
            <person name="Hornburger P."/>
            <person name="Mueller R.-W."/>
            <person name="Bruemmer F."/>
            <person name="Labrenz M."/>
            <person name="Spormann A.M."/>
            <person name="Op Den Camp H."/>
            <person name="Overmann J."/>
            <person name="Amann R."/>
            <person name="Jetten M.S.M."/>
            <person name="Mascher T."/>
            <person name="Medema M.H."/>
            <person name="Devos D.P."/>
            <person name="Kaster A.-K."/>
            <person name="Ovreas L."/>
            <person name="Rohde M."/>
            <person name="Galperin M.Y."/>
            <person name="Jogler C."/>
        </authorList>
    </citation>
    <scope>NUCLEOTIDE SEQUENCE [LARGE SCALE GENOMIC DNA]</scope>
    <source>
        <strain evidence="1 2">LF1</strain>
    </source>
</reference>
<evidence type="ECO:0000313" key="2">
    <source>
        <dbReference type="Proteomes" id="UP000322699"/>
    </source>
</evidence>
<comment type="caution">
    <text evidence="1">The sequence shown here is derived from an EMBL/GenBank/DDBJ whole genome shotgun (WGS) entry which is preliminary data.</text>
</comment>
<gene>
    <name evidence="1" type="ORF">LF1_32700</name>
</gene>
<evidence type="ECO:0000313" key="1">
    <source>
        <dbReference type="EMBL" id="KAA1260729.1"/>
    </source>
</evidence>
<name>A0A5B1CLR5_9BACT</name>
<dbReference type="OrthoDB" id="215174at2"/>
<sequence length="70" mass="7604">MSTDQATNTWPELAAGLYDALTGRNAEICYEFENMHVHVPASTGGADVKQAHWTLNGIVKIRTSDLKSNG</sequence>
<proteinExistence type="predicted"/>
<dbReference type="RefSeq" id="WP_068262251.1">
    <property type="nucleotide sequence ID" value="NZ_LWSK01000033.1"/>
</dbReference>
<dbReference type="EMBL" id="VRLW01000001">
    <property type="protein sequence ID" value="KAA1260729.1"/>
    <property type="molecule type" value="Genomic_DNA"/>
</dbReference>
<accession>A0A5B1CLR5</accession>
<dbReference type="AlphaFoldDB" id="A0A5B1CLR5"/>